<sequence length="655" mass="72013">MRLQGESLAVIILFIIGAISAFMLYNILRPNYNSLTPTGESIANSLSINFQLLNYYITNNTLFVYVKPSEPVNASQVFAIVNNNSALVYPYNSNNDIVNPNQNQLLLIVDNLSQTSLDQNGNYKITIGLSNDIIGIFSIKYESNPLQKFFHPIIENNITNIINNVTTNVNNYYELILYNTQSIPTPAPFQQDIAICNGSTSLVQNPYFSIVGNASSTGSTSASVTLPTGANIYLCNGGDGNGALSSYSWTAQETTQNTYASLGYQSSNVCSDSSGSTDIVVGGVAINTNEYENFVGTTFNGVNSFSYTYNVTNTSNVVISVACGWYACTSVTLPSGCQKLFDTIGGDTYETTVMGVCYNQTAGSYTVSGSLNGGGYVSVGIYEFSTIPPRLNTSLSYVNNITLYNEINSNGSNVYFFSNPSNPTGSLLYSWYEGQENTNGVSCDIWWVNISNGIPANSNITIYMDIGNTSTNYYSQYYPYVGVSYNVLGTFNYDNGNYVFNYYEKWGNLSSLPVGWNNLDSVSVSFSQNYTSFVQTSSNNYWYGLYYPLSNSNLQNRPLLLLSYYYSYPNGNTNYFGITSQTPVVSNTNYYTYYVTQTSPGYYNSLLYVSSGTATDTIGYLVYVPGSITGSYFNLYWTAVASYPPNGVMPEVFIQ</sequence>
<reference evidence="3" key="1">
    <citation type="journal article" date="2022" name="Int. J. Syst. Evol. Microbiol.">
        <title>Nanobdella aerobiophila gen. nov., sp. nov., a thermoacidophilic, obligate ectosymbiotic archaeon, and proposal of Nanobdellaceae fam. nov., Nanobdellales ord. nov. and Nanobdellia class. nov.</title>
        <authorList>
            <person name="Kato S."/>
            <person name="Ogasawara A."/>
            <person name="Itoh T."/>
            <person name="Sakai H.D."/>
            <person name="Shimizu M."/>
            <person name="Yuki M."/>
            <person name="Kaneko M."/>
            <person name="Takashina T."/>
            <person name="Ohkuma M."/>
        </authorList>
    </citation>
    <scope>NUCLEOTIDE SEQUENCE [LARGE SCALE GENOMIC DNA]</scope>
    <source>
        <strain evidence="3">MJ1</strain>
    </source>
</reference>
<dbReference type="Proteomes" id="UP001055553">
    <property type="component" value="Chromosome"/>
</dbReference>
<protein>
    <submittedName>
        <fullName evidence="2">Uncharacterized protein</fullName>
    </submittedName>
</protein>
<dbReference type="RefSeq" id="WP_258393217.1">
    <property type="nucleotide sequence ID" value="NZ_AP019769.1"/>
</dbReference>
<keyword evidence="3" id="KW-1185">Reference proteome</keyword>
<name>A0A915WSG2_9ARCH</name>
<dbReference type="GeneID" id="74568712"/>
<keyword evidence="1" id="KW-0472">Membrane</keyword>
<keyword evidence="1" id="KW-1133">Transmembrane helix</keyword>
<keyword evidence="1" id="KW-0812">Transmembrane</keyword>
<proteinExistence type="predicted"/>
<feature type="transmembrane region" description="Helical" evidence="1">
    <location>
        <begin position="7"/>
        <end position="28"/>
    </location>
</feature>
<dbReference type="EMBL" id="AP019769">
    <property type="protein sequence ID" value="BBL45911.1"/>
    <property type="molecule type" value="Genomic_DNA"/>
</dbReference>
<dbReference type="AlphaFoldDB" id="A0A915WSG2"/>
<evidence type="ECO:0000256" key="1">
    <source>
        <dbReference type="SAM" id="Phobius"/>
    </source>
</evidence>
<accession>A0A915WSG2</accession>
<gene>
    <name evidence="2" type="ORF">MJ1_0774</name>
</gene>
<evidence type="ECO:0000313" key="3">
    <source>
        <dbReference type="Proteomes" id="UP001055553"/>
    </source>
</evidence>
<evidence type="ECO:0000313" key="2">
    <source>
        <dbReference type="EMBL" id="BBL45911.1"/>
    </source>
</evidence>
<organism evidence="2 3">
    <name type="scientific">Nanobdella aerobiophila</name>
    <dbReference type="NCBI Taxonomy" id="2586965"/>
    <lineage>
        <taxon>Archaea</taxon>
        <taxon>Nanobdellota</taxon>
        <taxon>Nanobdellia</taxon>
        <taxon>Nanobdellales</taxon>
        <taxon>Nanobdellaceae</taxon>
        <taxon>Nanobdella</taxon>
    </lineage>
</organism>
<dbReference type="KEGG" id="naer:MJ1_0774"/>